<dbReference type="Proteomes" id="UP000092460">
    <property type="component" value="Unassembled WGS sequence"/>
</dbReference>
<dbReference type="GO" id="GO:0005829">
    <property type="term" value="C:cytosol"/>
    <property type="evidence" value="ECO:0007669"/>
    <property type="project" value="TreeGrafter"/>
</dbReference>
<keyword evidence="2" id="KW-0963">Cytoplasm</keyword>
<dbReference type="STRING" id="67801.A0A1B0BQL9"/>
<evidence type="ECO:0000313" key="8">
    <source>
        <dbReference type="EnsemblMetazoa" id="GPPI037526-PA"/>
    </source>
</evidence>
<reference evidence="9" key="1">
    <citation type="submission" date="2015-01" db="EMBL/GenBank/DDBJ databases">
        <authorList>
            <person name="Aksoy S."/>
            <person name="Warren W."/>
            <person name="Wilson R.K."/>
        </authorList>
    </citation>
    <scope>NUCLEOTIDE SEQUENCE [LARGE SCALE GENOMIC DNA]</scope>
    <source>
        <strain evidence="9">IAEA</strain>
    </source>
</reference>
<feature type="compositionally biased region" description="Basic and acidic residues" evidence="7">
    <location>
        <begin position="346"/>
        <end position="391"/>
    </location>
</feature>
<proteinExistence type="predicted"/>
<evidence type="ECO:0000313" key="9">
    <source>
        <dbReference type="Proteomes" id="UP000092460"/>
    </source>
</evidence>
<evidence type="ECO:0000256" key="5">
    <source>
        <dbReference type="PROSITE-ProRule" id="PRU00339"/>
    </source>
</evidence>
<evidence type="ECO:0000256" key="1">
    <source>
        <dbReference type="ARBA" id="ARBA00004496"/>
    </source>
</evidence>
<sequence>MEKKKSLLERYQIPISHLDFAYIKQCESGREMEKILLILQSGEEGFYPDLNKCAEEKLRQLKPNSRLFRVEEKLLGRDALSADELKPIYVWNQDIKNKDRKLQKLADENDSNDTKNLRLPPVRTSGKIQSSKVEKETKDPPTRIKSTDYSKWDKYDADEEVLRMELAEERIVEDVERKNRLNANKCKAPPTVSEIQEEFDNEKEKLTNLTDIEKEKLSEEYRLRGNEYFRAKEFNNALIEYTRSIQIYPEKATAAYNNRGLTYFKLKKFYESMKDSEACLALEPNNIKARIRLAEAHYAYGRKKESYNLYLKVLEVDDGNAIALKAIAELRQQYEDLPPPKATRLKIQDESSKAKSKPIEKTPETKVEKVEKKEEAKNIQEKKAPTKVDKAKPKKIKYDLADLIKPNRIVKNKLITAAEKLGKMHAPGDEKETAKATNQEQSKRNPDFILPMNVKTDYKSKILIEEL</sequence>
<evidence type="ECO:0000256" key="7">
    <source>
        <dbReference type="SAM" id="MobiDB-lite"/>
    </source>
</evidence>
<reference evidence="8" key="2">
    <citation type="submission" date="2020-05" db="UniProtKB">
        <authorList>
            <consortium name="EnsemblMetazoa"/>
        </authorList>
    </citation>
    <scope>IDENTIFICATION</scope>
    <source>
        <strain evidence="8">IAEA</strain>
    </source>
</reference>
<keyword evidence="9" id="KW-1185">Reference proteome</keyword>
<evidence type="ECO:0000256" key="6">
    <source>
        <dbReference type="SAM" id="Coils"/>
    </source>
</evidence>
<dbReference type="SMART" id="SM00028">
    <property type="entry name" value="TPR"/>
    <property type="match status" value="3"/>
</dbReference>
<feature type="region of interest" description="Disordered" evidence="7">
    <location>
        <begin position="105"/>
        <end position="145"/>
    </location>
</feature>
<feature type="repeat" description="TPR" evidence="5">
    <location>
        <begin position="218"/>
        <end position="251"/>
    </location>
</feature>
<feature type="coiled-coil region" evidence="6">
    <location>
        <begin position="164"/>
        <end position="212"/>
    </location>
</feature>
<dbReference type="InterPro" id="IPR051982">
    <property type="entry name" value="CiliaryAsmbly_MitoImport"/>
</dbReference>
<protein>
    <submittedName>
        <fullName evidence="8">Uncharacterized protein</fullName>
    </submittedName>
</protein>
<organism evidence="8 9">
    <name type="scientific">Glossina palpalis gambiensis</name>
    <dbReference type="NCBI Taxonomy" id="67801"/>
    <lineage>
        <taxon>Eukaryota</taxon>
        <taxon>Metazoa</taxon>
        <taxon>Ecdysozoa</taxon>
        <taxon>Arthropoda</taxon>
        <taxon>Hexapoda</taxon>
        <taxon>Insecta</taxon>
        <taxon>Pterygota</taxon>
        <taxon>Neoptera</taxon>
        <taxon>Endopterygota</taxon>
        <taxon>Diptera</taxon>
        <taxon>Brachycera</taxon>
        <taxon>Muscomorpha</taxon>
        <taxon>Hippoboscoidea</taxon>
        <taxon>Glossinidae</taxon>
        <taxon>Glossina</taxon>
    </lineage>
</organism>
<keyword evidence="3" id="KW-0677">Repeat</keyword>
<feature type="region of interest" description="Disordered" evidence="7">
    <location>
        <begin position="339"/>
        <end position="391"/>
    </location>
</feature>
<feature type="region of interest" description="Disordered" evidence="7">
    <location>
        <begin position="421"/>
        <end position="451"/>
    </location>
</feature>
<dbReference type="PANTHER" id="PTHR45984">
    <property type="entry name" value="RNA (RNA) POLYMERASE II ASSOCIATED PROTEIN HOMOLOG"/>
    <property type="match status" value="1"/>
</dbReference>
<dbReference type="PANTHER" id="PTHR45984:SF1">
    <property type="entry name" value="SPAG1 AXONEMAL DYNEIN ASSEMBLY FACTOR"/>
    <property type="match status" value="1"/>
</dbReference>
<keyword evidence="6" id="KW-0175">Coiled coil</keyword>
<dbReference type="InterPro" id="IPR011990">
    <property type="entry name" value="TPR-like_helical_dom_sf"/>
</dbReference>
<evidence type="ECO:0000256" key="4">
    <source>
        <dbReference type="ARBA" id="ARBA00022803"/>
    </source>
</evidence>
<feature type="compositionally biased region" description="Basic and acidic residues" evidence="7">
    <location>
        <begin position="421"/>
        <end position="434"/>
    </location>
</feature>
<keyword evidence="4 5" id="KW-0802">TPR repeat</keyword>
<dbReference type="SUPFAM" id="SSF48452">
    <property type="entry name" value="TPR-like"/>
    <property type="match status" value="1"/>
</dbReference>
<evidence type="ECO:0000256" key="2">
    <source>
        <dbReference type="ARBA" id="ARBA00022490"/>
    </source>
</evidence>
<feature type="compositionally biased region" description="Basic and acidic residues" evidence="7">
    <location>
        <begin position="132"/>
        <end position="145"/>
    </location>
</feature>
<dbReference type="EnsemblMetazoa" id="GPPI037526-RA">
    <property type="protein sequence ID" value="GPPI037526-PA"/>
    <property type="gene ID" value="GPPI037526"/>
</dbReference>
<name>A0A1B0BQL9_9MUSC</name>
<comment type="subcellular location">
    <subcellularLocation>
        <location evidence="1">Cytoplasm</location>
    </subcellularLocation>
</comment>
<dbReference type="GO" id="GO:0006626">
    <property type="term" value="P:protein targeting to mitochondrion"/>
    <property type="evidence" value="ECO:0007669"/>
    <property type="project" value="TreeGrafter"/>
</dbReference>
<feature type="compositionally biased region" description="Basic and acidic residues" evidence="7">
    <location>
        <begin position="105"/>
        <end position="116"/>
    </location>
</feature>
<dbReference type="PROSITE" id="PS50005">
    <property type="entry name" value="TPR"/>
    <property type="match status" value="2"/>
</dbReference>
<dbReference type="Gene3D" id="1.25.40.10">
    <property type="entry name" value="Tetratricopeptide repeat domain"/>
    <property type="match status" value="1"/>
</dbReference>
<feature type="repeat" description="TPR" evidence="5">
    <location>
        <begin position="253"/>
        <end position="286"/>
    </location>
</feature>
<accession>A0A1B0BQL9</accession>
<dbReference type="VEuPathDB" id="VectorBase:GPPI037526"/>
<dbReference type="GO" id="GO:0031072">
    <property type="term" value="F:heat shock protein binding"/>
    <property type="evidence" value="ECO:0007669"/>
    <property type="project" value="TreeGrafter"/>
</dbReference>
<dbReference type="EMBL" id="JXJN01018681">
    <property type="status" value="NOT_ANNOTATED_CDS"/>
    <property type="molecule type" value="Genomic_DNA"/>
</dbReference>
<dbReference type="GO" id="GO:0005739">
    <property type="term" value="C:mitochondrion"/>
    <property type="evidence" value="ECO:0007669"/>
    <property type="project" value="TreeGrafter"/>
</dbReference>
<dbReference type="InterPro" id="IPR019734">
    <property type="entry name" value="TPR_rpt"/>
</dbReference>
<dbReference type="AlphaFoldDB" id="A0A1B0BQL9"/>
<evidence type="ECO:0000256" key="3">
    <source>
        <dbReference type="ARBA" id="ARBA00022737"/>
    </source>
</evidence>